<dbReference type="NCBIfam" id="TIGR00125">
    <property type="entry name" value="cyt_tran_rel"/>
    <property type="match status" value="1"/>
</dbReference>
<feature type="binding site" evidence="9">
    <location>
        <begin position="124"/>
        <end position="130"/>
    </location>
    <ligand>
        <name>ATP</name>
        <dbReference type="ChEBI" id="CHEBI:30616"/>
    </ligand>
</feature>
<keyword evidence="7 9" id="KW-0173">Coenzyme A biosynthesis</keyword>
<dbReference type="HAMAP" id="MF_00151">
    <property type="entry name" value="PPAT_bact"/>
    <property type="match status" value="1"/>
</dbReference>
<comment type="pathway">
    <text evidence="9">Cofactor biosynthesis; coenzyme A biosynthesis; CoA from (R)-pantothenate: step 4/5.</text>
</comment>
<dbReference type="Gene3D" id="3.40.50.620">
    <property type="entry name" value="HUPs"/>
    <property type="match status" value="1"/>
</dbReference>
<evidence type="ECO:0000256" key="6">
    <source>
        <dbReference type="ARBA" id="ARBA00022842"/>
    </source>
</evidence>
<evidence type="ECO:0000256" key="1">
    <source>
        <dbReference type="ARBA" id="ARBA00022490"/>
    </source>
</evidence>
<keyword evidence="6 9" id="KW-0460">Magnesium</keyword>
<keyword evidence="1 9" id="KW-0963">Cytoplasm</keyword>
<feature type="binding site" evidence="9">
    <location>
        <position position="17"/>
    </location>
    <ligand>
        <name>ATP</name>
        <dbReference type="ChEBI" id="CHEBI:30616"/>
    </ligand>
</feature>
<keyword evidence="5 9" id="KW-0067">ATP-binding</keyword>
<accession>A0A9D1FDZ8</accession>
<keyword evidence="3 9" id="KW-0548">Nucleotidyltransferase</keyword>
<organism evidence="11 12">
    <name type="scientific">Candidatus Scatomorpha merdipullorum</name>
    <dbReference type="NCBI Taxonomy" id="2840927"/>
    <lineage>
        <taxon>Bacteria</taxon>
        <taxon>Bacillati</taxon>
        <taxon>Bacillota</taxon>
        <taxon>Clostridia</taxon>
        <taxon>Eubacteriales</taxon>
        <taxon>Candidatus Scatomorpha</taxon>
    </lineage>
</organism>
<comment type="subunit">
    <text evidence="9">Homohexamer.</text>
</comment>
<comment type="catalytic activity">
    <reaction evidence="8 9">
        <text>(R)-4'-phosphopantetheine + ATP + H(+) = 3'-dephospho-CoA + diphosphate</text>
        <dbReference type="Rhea" id="RHEA:19801"/>
        <dbReference type="ChEBI" id="CHEBI:15378"/>
        <dbReference type="ChEBI" id="CHEBI:30616"/>
        <dbReference type="ChEBI" id="CHEBI:33019"/>
        <dbReference type="ChEBI" id="CHEBI:57328"/>
        <dbReference type="ChEBI" id="CHEBI:61723"/>
        <dbReference type="EC" id="2.7.7.3"/>
    </reaction>
</comment>
<dbReference type="Proteomes" id="UP000824001">
    <property type="component" value="Unassembled WGS sequence"/>
</dbReference>
<evidence type="ECO:0000256" key="3">
    <source>
        <dbReference type="ARBA" id="ARBA00022695"/>
    </source>
</evidence>
<comment type="caution">
    <text evidence="11">The sequence shown here is derived from an EMBL/GenBank/DDBJ whole genome shotgun (WGS) entry which is preliminary data.</text>
</comment>
<dbReference type="GO" id="GO:0015937">
    <property type="term" value="P:coenzyme A biosynthetic process"/>
    <property type="evidence" value="ECO:0007669"/>
    <property type="project" value="UniProtKB-UniRule"/>
</dbReference>
<dbReference type="EC" id="2.7.7.3" evidence="9"/>
<proteinExistence type="inferred from homology"/>
<comment type="cofactor">
    <cofactor evidence="9">
        <name>Mg(2+)</name>
        <dbReference type="ChEBI" id="CHEBI:18420"/>
    </cofactor>
</comment>
<feature type="binding site" evidence="9">
    <location>
        <position position="99"/>
    </location>
    <ligand>
        <name>ATP</name>
        <dbReference type="ChEBI" id="CHEBI:30616"/>
    </ligand>
</feature>
<evidence type="ECO:0000256" key="5">
    <source>
        <dbReference type="ARBA" id="ARBA00022840"/>
    </source>
</evidence>
<protein>
    <recommendedName>
        <fullName evidence="9">Phosphopantetheine adenylyltransferase</fullName>
        <ecNumber evidence="9">2.7.7.3</ecNumber>
    </recommendedName>
    <alternativeName>
        <fullName evidence="9">Dephospho-CoA pyrophosphorylase</fullName>
    </alternativeName>
    <alternativeName>
        <fullName evidence="9">Pantetheine-phosphate adenylyltransferase</fullName>
        <shortName evidence="9">PPAT</shortName>
    </alternativeName>
</protein>
<dbReference type="PRINTS" id="PR01020">
    <property type="entry name" value="LPSBIOSNTHSS"/>
</dbReference>
<dbReference type="CDD" id="cd02163">
    <property type="entry name" value="PPAT"/>
    <property type="match status" value="1"/>
</dbReference>
<dbReference type="SUPFAM" id="SSF52374">
    <property type="entry name" value="Nucleotidylyl transferase"/>
    <property type="match status" value="1"/>
</dbReference>
<evidence type="ECO:0000313" key="11">
    <source>
        <dbReference type="EMBL" id="HIS66806.1"/>
    </source>
</evidence>
<dbReference type="PANTHER" id="PTHR21342">
    <property type="entry name" value="PHOSPHOPANTETHEINE ADENYLYLTRANSFERASE"/>
    <property type="match status" value="1"/>
</dbReference>
<keyword evidence="2 9" id="KW-0808">Transferase</keyword>
<dbReference type="GO" id="GO:0005524">
    <property type="term" value="F:ATP binding"/>
    <property type="evidence" value="ECO:0007669"/>
    <property type="project" value="UniProtKB-KW"/>
</dbReference>
<reference evidence="11" key="1">
    <citation type="submission" date="2020-10" db="EMBL/GenBank/DDBJ databases">
        <authorList>
            <person name="Gilroy R."/>
        </authorList>
    </citation>
    <scope>NUCLEOTIDE SEQUENCE</scope>
    <source>
        <strain evidence="11">ChiHjej10B9-9673</strain>
    </source>
</reference>
<feature type="binding site" evidence="9">
    <location>
        <begin position="89"/>
        <end position="91"/>
    </location>
    <ligand>
        <name>ATP</name>
        <dbReference type="ChEBI" id="CHEBI:30616"/>
    </ligand>
</feature>
<dbReference type="PANTHER" id="PTHR21342:SF1">
    <property type="entry name" value="PHOSPHOPANTETHEINE ADENYLYLTRANSFERASE"/>
    <property type="match status" value="1"/>
</dbReference>
<name>A0A9D1FDZ8_9FIRM</name>
<evidence type="ECO:0000313" key="12">
    <source>
        <dbReference type="Proteomes" id="UP000824001"/>
    </source>
</evidence>
<evidence type="ECO:0000256" key="2">
    <source>
        <dbReference type="ARBA" id="ARBA00022679"/>
    </source>
</evidence>
<comment type="similarity">
    <text evidence="9">Belongs to the bacterial CoaD family.</text>
</comment>
<dbReference type="AlphaFoldDB" id="A0A9D1FDZ8"/>
<feature type="binding site" evidence="9">
    <location>
        <position position="9"/>
    </location>
    <ligand>
        <name>substrate</name>
    </ligand>
</feature>
<feature type="site" description="Transition state stabilizer" evidence="9">
    <location>
        <position position="17"/>
    </location>
</feature>
<evidence type="ECO:0000256" key="7">
    <source>
        <dbReference type="ARBA" id="ARBA00022993"/>
    </source>
</evidence>
<keyword evidence="4 9" id="KW-0547">Nucleotide-binding</keyword>
<feature type="domain" description="Cytidyltransferase-like" evidence="10">
    <location>
        <begin position="5"/>
        <end position="134"/>
    </location>
</feature>
<comment type="subcellular location">
    <subcellularLocation>
        <location evidence="9">Cytoplasm</location>
    </subcellularLocation>
</comment>
<reference evidence="11" key="2">
    <citation type="journal article" date="2021" name="PeerJ">
        <title>Extensive microbial diversity within the chicken gut microbiome revealed by metagenomics and culture.</title>
        <authorList>
            <person name="Gilroy R."/>
            <person name="Ravi A."/>
            <person name="Getino M."/>
            <person name="Pursley I."/>
            <person name="Horton D.L."/>
            <person name="Alikhan N.F."/>
            <person name="Baker D."/>
            <person name="Gharbi K."/>
            <person name="Hall N."/>
            <person name="Watson M."/>
            <person name="Adriaenssens E.M."/>
            <person name="Foster-Nyarko E."/>
            <person name="Jarju S."/>
            <person name="Secka A."/>
            <person name="Antonio M."/>
            <person name="Oren A."/>
            <person name="Chaudhuri R.R."/>
            <person name="La Ragione R."/>
            <person name="Hildebrand F."/>
            <person name="Pallen M.J."/>
        </authorList>
    </citation>
    <scope>NUCLEOTIDE SEQUENCE</scope>
    <source>
        <strain evidence="11">ChiHjej10B9-9673</strain>
    </source>
</reference>
<dbReference type="EMBL" id="DVJK01000124">
    <property type="protein sequence ID" value="HIS66806.1"/>
    <property type="molecule type" value="Genomic_DNA"/>
</dbReference>
<dbReference type="Pfam" id="PF01467">
    <property type="entry name" value="CTP_transf_like"/>
    <property type="match status" value="1"/>
</dbReference>
<feature type="binding site" evidence="9">
    <location>
        <begin position="9"/>
        <end position="10"/>
    </location>
    <ligand>
        <name>ATP</name>
        <dbReference type="ChEBI" id="CHEBI:30616"/>
    </ligand>
</feature>
<gene>
    <name evidence="9 11" type="primary">coaD</name>
    <name evidence="11" type="ORF">IAC18_04505</name>
</gene>
<feature type="binding site" evidence="9">
    <location>
        <position position="88"/>
    </location>
    <ligand>
        <name>substrate</name>
    </ligand>
</feature>
<dbReference type="GO" id="GO:0004595">
    <property type="term" value="F:pantetheine-phosphate adenylyltransferase activity"/>
    <property type="evidence" value="ECO:0007669"/>
    <property type="project" value="UniProtKB-UniRule"/>
</dbReference>
<evidence type="ECO:0000256" key="8">
    <source>
        <dbReference type="ARBA" id="ARBA00029346"/>
    </source>
</evidence>
<comment type="function">
    <text evidence="9">Reversibly transfers an adenylyl group from ATP to 4'-phosphopantetheine, yielding dephospho-CoA (dPCoA) and pyrophosphate.</text>
</comment>
<evidence type="ECO:0000256" key="9">
    <source>
        <dbReference type="HAMAP-Rule" id="MF_00151"/>
    </source>
</evidence>
<dbReference type="InterPro" id="IPR001980">
    <property type="entry name" value="PPAT"/>
</dbReference>
<dbReference type="GO" id="GO:0005737">
    <property type="term" value="C:cytoplasm"/>
    <property type="evidence" value="ECO:0007669"/>
    <property type="project" value="UniProtKB-SubCell"/>
</dbReference>
<evidence type="ECO:0000259" key="10">
    <source>
        <dbReference type="Pfam" id="PF01467"/>
    </source>
</evidence>
<evidence type="ECO:0000256" key="4">
    <source>
        <dbReference type="ARBA" id="ARBA00022741"/>
    </source>
</evidence>
<dbReference type="NCBIfam" id="TIGR01510">
    <property type="entry name" value="coaD_prev_kdtB"/>
    <property type="match status" value="1"/>
</dbReference>
<sequence length="167" mass="18698">MRTAVYPGSFDPPTLGHLNIIRRAAAIFDELVVCVMRNGAKECCLFTCEERAELLRESTAGLSNVRVDTHTGLLTDYVRESGSPVVIRGLRAVTDFEYEFQMAAVNRKLNPEMETVFMFAGEEFAFLSSSAVRELARFKSSLRDFVPAPVERAVREKISALEAEQSR</sequence>
<dbReference type="InterPro" id="IPR004821">
    <property type="entry name" value="Cyt_trans-like"/>
</dbReference>
<dbReference type="InterPro" id="IPR014729">
    <property type="entry name" value="Rossmann-like_a/b/a_fold"/>
</dbReference>
<feature type="binding site" evidence="9">
    <location>
        <position position="74"/>
    </location>
    <ligand>
        <name>substrate</name>
    </ligand>
</feature>
<feature type="binding site" evidence="9">
    <location>
        <position position="41"/>
    </location>
    <ligand>
        <name>substrate</name>
    </ligand>
</feature>